<name>A0A3B6FE61_WHEAT</name>
<feature type="compositionally biased region" description="Basic residues" evidence="1">
    <location>
        <begin position="157"/>
        <end position="168"/>
    </location>
</feature>
<dbReference type="EnsemblPlants" id="TraesCS3B02G022600.1">
    <property type="protein sequence ID" value="TraesCS3B02G022600.1"/>
    <property type="gene ID" value="TraesCS3B02G022600"/>
</dbReference>
<dbReference type="GeneID" id="123064351"/>
<protein>
    <recommendedName>
        <fullName evidence="4">BED-type domain-containing protein</fullName>
    </recommendedName>
</protein>
<reference evidence="2" key="2">
    <citation type="submission" date="2018-10" db="UniProtKB">
        <authorList>
            <consortium name="EnsemblPlants"/>
        </authorList>
    </citation>
    <scope>IDENTIFICATION</scope>
</reference>
<dbReference type="STRING" id="4565.A0A3B6FE61"/>
<accession>A0A3B6FE61</accession>
<keyword evidence="3" id="KW-1185">Reference proteome</keyword>
<reference evidence="2" key="1">
    <citation type="submission" date="2018-08" db="EMBL/GenBank/DDBJ databases">
        <authorList>
            <person name="Rossello M."/>
        </authorList>
    </citation>
    <scope>NUCLEOTIDE SEQUENCE [LARGE SCALE GENOMIC DNA]</scope>
    <source>
        <strain evidence="2">cv. Chinese Spring</strain>
    </source>
</reference>
<feature type="region of interest" description="Disordered" evidence="1">
    <location>
        <begin position="157"/>
        <end position="176"/>
    </location>
</feature>
<evidence type="ECO:0000313" key="2">
    <source>
        <dbReference type="EnsemblPlants" id="TraesCS3B02G022600.1"/>
    </source>
</evidence>
<proteinExistence type="predicted"/>
<dbReference type="OrthoDB" id="708562at2759"/>
<dbReference type="RefSeq" id="XP_044343781.1">
    <property type="nucleotide sequence ID" value="XM_044487846.1"/>
</dbReference>
<evidence type="ECO:0000256" key="1">
    <source>
        <dbReference type="SAM" id="MobiDB-lite"/>
    </source>
</evidence>
<evidence type="ECO:0000313" key="3">
    <source>
        <dbReference type="Proteomes" id="UP000019116"/>
    </source>
</evidence>
<dbReference type="AlphaFoldDB" id="A0A3B6FE61"/>
<dbReference type="Proteomes" id="UP000019116">
    <property type="component" value="Chromosome 3B"/>
</dbReference>
<organism evidence="2">
    <name type="scientific">Triticum aestivum</name>
    <name type="common">Wheat</name>
    <dbReference type="NCBI Taxonomy" id="4565"/>
    <lineage>
        <taxon>Eukaryota</taxon>
        <taxon>Viridiplantae</taxon>
        <taxon>Streptophyta</taxon>
        <taxon>Embryophyta</taxon>
        <taxon>Tracheophyta</taxon>
        <taxon>Spermatophyta</taxon>
        <taxon>Magnoliopsida</taxon>
        <taxon>Liliopsida</taxon>
        <taxon>Poales</taxon>
        <taxon>Poaceae</taxon>
        <taxon>BOP clade</taxon>
        <taxon>Pooideae</taxon>
        <taxon>Triticodae</taxon>
        <taxon>Triticeae</taxon>
        <taxon>Triticinae</taxon>
        <taxon>Triticum</taxon>
    </lineage>
</organism>
<dbReference type="Gramene" id="TraesCS3B03G0052100.1">
    <property type="protein sequence ID" value="TraesCS3B03G0052100.1.CDS"/>
    <property type="gene ID" value="TraesCS3B03G0052100"/>
</dbReference>
<evidence type="ECO:0008006" key="4">
    <source>
        <dbReference type="Google" id="ProtNLM"/>
    </source>
</evidence>
<sequence length="292" mass="32669">MTSIPEIYSLPDTFSNLGGSCSDQELISSLREYRILEPTPYFEPHRKINHAAARLKNLPWKFIRLKLEAMEGWTTDEGTWSQKKLVSIPNTSQGNSPNSAKFVGTKTTLEFKPTGAKRGVVGMTQYHLLRTMKDRPGLYLDEDLALCHVFPLEGKAKGARNRNGKRSRSGYEVDPHEPITHAGVEELDQMMSNSKKYPVLDVGMDVQDLLFADQPSKHWQSFTKIHTKNPKLMYAACNHCDTVLKLTGGTKCGTGSLRHHSDSCRCKPKQEQLPGNSSPMPIQSIALQAITE</sequence>
<gene>
    <name evidence="2" type="primary">LOC123064351</name>
</gene>
<dbReference type="Gramene" id="TraesCS3B02G022600.1">
    <property type="protein sequence ID" value="TraesCS3B02G022600.1"/>
    <property type="gene ID" value="TraesCS3B02G022600"/>
</dbReference>